<dbReference type="Pfam" id="PF13520">
    <property type="entry name" value="AA_permease_2"/>
    <property type="match status" value="1"/>
</dbReference>
<evidence type="ECO:0000313" key="8">
    <source>
        <dbReference type="EMBL" id="AUS84292.1"/>
    </source>
</evidence>
<dbReference type="Gene3D" id="1.20.1740.10">
    <property type="entry name" value="Amino acid/polyamine transporter I"/>
    <property type="match status" value="1"/>
</dbReference>
<feature type="transmembrane region" description="Helical" evidence="7">
    <location>
        <begin position="408"/>
        <end position="430"/>
    </location>
</feature>
<sequence length="473" mass="51558">MENKQVNKIALGTFIGLTMALCATVRSIPTLAATGWAQISYSIFAVLFFALPIALIAGELGTAMPEEGGPQLWIKTALSSKLGFVAAWLLWVQMFPGMVMVASTIGPLLGNSFGNPTLGNNHWFVLGCILVFYWIITLLNLKYDMAKVGGNIGVWLGVYIPIVIMAVMGIAALIKNGIMPGGTLGHFSMGKLIPTKDGLSSLKYMAGISFIFTGIEMSSVFIPRLHNPSKTFTKGIFVSLIGLVVLNLVNAMLVANVVPMGKMELSNITQPILIYCQILGWPTMIANIFSFMVFMGVLLQLSAWVTGPSKTIIQVARDGYLPAKLGFHKQNQYGVSKNVVLTQTIAISLFALLYGFMKDVNGVFLTLTNATTILYAIVYLLIAVAVLKLRKDQPDLDRPYRIGKKGNGLAWTVSIALILGIAIIVFATLFTTSLSQSLLVVIISVIFTIIPFIISKYKNDQWLIDIQKDMQQK</sequence>
<feature type="transmembrane region" description="Helical" evidence="7">
    <location>
        <begin position="363"/>
        <end position="387"/>
    </location>
</feature>
<dbReference type="PANTHER" id="PTHR42770:SF15">
    <property type="entry name" value="GLUTAMATE_GAMMA-AMINOBUTYRATE ANTIPORTER-RELATED"/>
    <property type="match status" value="1"/>
</dbReference>
<keyword evidence="6 7" id="KW-0472">Membrane</keyword>
<organism evidence="8">
    <name type="scientific">Latilactobacillus curvatus</name>
    <name type="common">Lactobacillus curvatus</name>
    <dbReference type="NCBI Taxonomy" id="28038"/>
    <lineage>
        <taxon>Bacteria</taxon>
        <taxon>Bacillati</taxon>
        <taxon>Bacillota</taxon>
        <taxon>Bacilli</taxon>
        <taxon>Lactobacillales</taxon>
        <taxon>Lactobacillaceae</taxon>
        <taxon>Latilactobacillus</taxon>
    </lineage>
</organism>
<evidence type="ECO:0000256" key="5">
    <source>
        <dbReference type="ARBA" id="ARBA00022989"/>
    </source>
</evidence>
<dbReference type="PIRSF" id="PIRSF006060">
    <property type="entry name" value="AA_transporter"/>
    <property type="match status" value="1"/>
</dbReference>
<dbReference type="NCBIfam" id="NF040513">
    <property type="entry name" value="antiport_TyrP"/>
    <property type="match status" value="1"/>
</dbReference>
<evidence type="ECO:0000256" key="3">
    <source>
        <dbReference type="ARBA" id="ARBA00022475"/>
    </source>
</evidence>
<feature type="transmembrane region" description="Helical" evidence="7">
    <location>
        <begin position="122"/>
        <end position="141"/>
    </location>
</feature>
<evidence type="ECO:0000256" key="7">
    <source>
        <dbReference type="SAM" id="Phobius"/>
    </source>
</evidence>
<feature type="transmembrane region" description="Helical" evidence="7">
    <location>
        <begin position="153"/>
        <end position="174"/>
    </location>
</feature>
<dbReference type="InterPro" id="IPR002293">
    <property type="entry name" value="AA/rel_permease1"/>
</dbReference>
<evidence type="ECO:0000256" key="6">
    <source>
        <dbReference type="ARBA" id="ARBA00023136"/>
    </source>
</evidence>
<feature type="transmembrane region" description="Helical" evidence="7">
    <location>
        <begin position="436"/>
        <end position="454"/>
    </location>
</feature>
<comment type="subcellular location">
    <subcellularLocation>
        <location evidence="1">Cell membrane</location>
        <topology evidence="1">Multi-pass membrane protein</topology>
    </subcellularLocation>
</comment>
<dbReference type="InterPro" id="IPR050367">
    <property type="entry name" value="APC_superfamily"/>
</dbReference>
<keyword evidence="2" id="KW-0813">Transport</keyword>
<feature type="transmembrane region" description="Helical" evidence="7">
    <location>
        <begin position="339"/>
        <end position="357"/>
    </location>
</feature>
<protein>
    <submittedName>
        <fullName evidence="8">Amino acid permease</fullName>
    </submittedName>
</protein>
<dbReference type="RefSeq" id="WP_076787310.1">
    <property type="nucleotide sequence ID" value="NZ_CP015493.1"/>
</dbReference>
<keyword evidence="5 7" id="KW-1133">Transmembrane helix</keyword>
<dbReference type="AlphaFoldDB" id="A0A2I7YW61"/>
<evidence type="ECO:0000256" key="1">
    <source>
        <dbReference type="ARBA" id="ARBA00004651"/>
    </source>
</evidence>
<keyword evidence="4 7" id="KW-0812">Transmembrane</keyword>
<evidence type="ECO:0000256" key="2">
    <source>
        <dbReference type="ARBA" id="ARBA00022448"/>
    </source>
</evidence>
<dbReference type="PANTHER" id="PTHR42770">
    <property type="entry name" value="AMINO ACID TRANSPORTER-RELATED"/>
    <property type="match status" value="1"/>
</dbReference>
<accession>A0A2I7YW61</accession>
<feature type="transmembrane region" description="Helical" evidence="7">
    <location>
        <begin position="204"/>
        <end position="223"/>
    </location>
</feature>
<feature type="transmembrane region" description="Helical" evidence="7">
    <location>
        <begin position="235"/>
        <end position="258"/>
    </location>
</feature>
<dbReference type="EMBL" id="MF537629">
    <property type="protein sequence ID" value="AUS84292.1"/>
    <property type="molecule type" value="Genomic_DNA"/>
</dbReference>
<feature type="transmembrane region" description="Helical" evidence="7">
    <location>
        <begin position="82"/>
        <end position="102"/>
    </location>
</feature>
<proteinExistence type="predicted"/>
<keyword evidence="3" id="KW-1003">Cell membrane</keyword>
<reference evidence="8" key="1">
    <citation type="submission" date="2017-07" db="EMBL/GenBank/DDBJ databases">
        <title>Development of tyrosine decarboxylase negative strains of Lactobacillus curvatus by classical strain imp#rovement.</title>
        <authorList>
            <person name="Sorensen K.I."/>
            <person name="Stroman P."/>
            <person name="Derkx P.M.F."/>
            <person name="Neves A.R."/>
        </authorList>
    </citation>
    <scope>NUCLEOTIDE SEQUENCE</scope>
    <source>
        <strain evidence="8">Lbc1</strain>
    </source>
</reference>
<feature type="transmembrane region" description="Helical" evidence="7">
    <location>
        <begin position="38"/>
        <end position="61"/>
    </location>
</feature>
<name>A0A2I7YW61_LATCU</name>
<feature type="transmembrane region" description="Helical" evidence="7">
    <location>
        <begin position="278"/>
        <end position="301"/>
    </location>
</feature>
<evidence type="ECO:0000256" key="4">
    <source>
        <dbReference type="ARBA" id="ARBA00022692"/>
    </source>
</evidence>
<dbReference type="GO" id="GO:0022857">
    <property type="term" value="F:transmembrane transporter activity"/>
    <property type="evidence" value="ECO:0007669"/>
    <property type="project" value="InterPro"/>
</dbReference>
<dbReference type="GO" id="GO:0005886">
    <property type="term" value="C:plasma membrane"/>
    <property type="evidence" value="ECO:0007669"/>
    <property type="project" value="UniProtKB-SubCell"/>
</dbReference>